<name>A0ABR6M5Z9_9ACTN</name>
<evidence type="ECO:0000313" key="4">
    <source>
        <dbReference type="EMBL" id="MBB4789336.1"/>
    </source>
</evidence>
<proteinExistence type="predicted"/>
<keyword evidence="5" id="KW-1185">Reference proteome</keyword>
<dbReference type="InterPro" id="IPR015083">
    <property type="entry name" value="NorB/c/GfsB-D-like_docking"/>
</dbReference>
<feature type="domain" description="Polyketide synthase NorB/C/GfsB-E-like docking" evidence="2">
    <location>
        <begin position="4"/>
        <end position="30"/>
    </location>
</feature>
<accession>A0ABR6M5Z9</accession>
<dbReference type="EMBL" id="JACHNG010000004">
    <property type="protein sequence ID" value="MBB4789336.1"/>
    <property type="molecule type" value="Genomic_DNA"/>
</dbReference>
<comment type="caution">
    <text evidence="3">The sequence shown here is derived from an EMBL/GenBank/DDBJ whole genome shotgun (WGS) entry which is preliminary data.</text>
</comment>
<organism evidence="3 5">
    <name type="scientific">Streptomyces rapamycinicus</name>
    <dbReference type="NCBI Taxonomy" id="1226757"/>
    <lineage>
        <taxon>Bacteria</taxon>
        <taxon>Bacillati</taxon>
        <taxon>Actinomycetota</taxon>
        <taxon>Actinomycetes</taxon>
        <taxon>Kitasatosporales</taxon>
        <taxon>Streptomycetaceae</taxon>
        <taxon>Streptomyces</taxon>
        <taxon>Streptomyces violaceusniger group</taxon>
    </lineage>
</organism>
<sequence length="33" mass="3728">MPEQDKVVEYLRWATAELHTTRAKLEALAAANT</sequence>
<evidence type="ECO:0000313" key="5">
    <source>
        <dbReference type="Proteomes" id="UP000530530"/>
    </source>
</evidence>
<dbReference type="Pfam" id="PF08990">
    <property type="entry name" value="Docking"/>
    <property type="match status" value="1"/>
</dbReference>
<evidence type="ECO:0000259" key="2">
    <source>
        <dbReference type="Pfam" id="PF08990"/>
    </source>
</evidence>
<dbReference type="Proteomes" id="UP000530530">
    <property type="component" value="Unassembled WGS sequence"/>
</dbReference>
<dbReference type="EMBL" id="JACHNG010000002">
    <property type="protein sequence ID" value="MBB4789332.1"/>
    <property type="molecule type" value="Genomic_DNA"/>
</dbReference>
<gene>
    <name evidence="3" type="ORF">BJY27_010379</name>
    <name evidence="4" type="ORF">BJY27_010386</name>
</gene>
<keyword evidence="1" id="KW-0511">Multifunctional enzyme</keyword>
<feature type="non-terminal residue" evidence="3">
    <location>
        <position position="33"/>
    </location>
</feature>
<evidence type="ECO:0000313" key="3">
    <source>
        <dbReference type="EMBL" id="MBB4789332.1"/>
    </source>
</evidence>
<dbReference type="RefSeq" id="WP_185058127.1">
    <property type="nucleotide sequence ID" value="NZ_JACHNG010000002.1"/>
</dbReference>
<evidence type="ECO:0000256" key="1">
    <source>
        <dbReference type="ARBA" id="ARBA00023268"/>
    </source>
</evidence>
<reference evidence="3 5" key="1">
    <citation type="submission" date="2020-08" db="EMBL/GenBank/DDBJ databases">
        <title>Sequencing the genomes of 1000 actinobacteria strains.</title>
        <authorList>
            <person name="Klenk H.-P."/>
        </authorList>
    </citation>
    <scope>NUCLEOTIDE SEQUENCE [LARGE SCALE GENOMIC DNA]</scope>
    <source>
        <strain evidence="3 5">DSM 41530</strain>
    </source>
</reference>
<protein>
    <recommendedName>
        <fullName evidence="2">Polyketide synthase NorB/C/GfsB-E-like docking domain-containing protein</fullName>
    </recommendedName>
</protein>